<feature type="signal peptide" evidence="1">
    <location>
        <begin position="1"/>
        <end position="24"/>
    </location>
</feature>
<keyword evidence="1" id="KW-0732">Signal</keyword>
<dbReference type="EMBL" id="JAUEIR010000003">
    <property type="protein sequence ID" value="MDN0068916.1"/>
    <property type="molecule type" value="Genomic_DNA"/>
</dbReference>
<sequence length="596" mass="68322">MRRIKLKPAYLAAMAGIFLLLALAAGASSLRQSIIPNEEAEDVPEAIAEAQKNAQQNDQGFQIAETDDIDSGLNEDKSVYAEDDPDSLVYFYVTVRYGSEAKGTNHTFNEVNNAIRFVDDAHLDNDVYAEALVQVGNESGPQPGMLGYGETESNATIRVRGNSSTVMPQKNYKLSLNDEAGTWRGQSNIALNKHAFDATRIRNKLYFDLAKNLSDVPSERTQFARLFIKDETSGATEFVDYGLFTQVEVPTKKYLANHGLDRAGYLYKVISFNYEPNDLVKNFDAENFDRGAMDTVISCRGREDNARLLEMVDAVNDMALDINDILDTYFDRDNYMQWLAFNLLMGNRDTTMQNYYLYSPLNGTKWYFIPWDGDTSLMRAEYQMEGNSQISDWEWGIANYWGIILHQRVLKNDRCRKELAETVEQMHKWLNKETVDQMVDGYYETVKPYIYAMPDYLNLQHNQAEVERLISVMGDEVEENYDNIMDSMDDPMPFWLFEAERVDDQVRLSWEAAYDFEGASFTYDITVSRYPDMRDPLFSQQGLIATEATIPQSTLESGEFYWRVIATREDGQTVNAMNQIEVNDLYYPGVYSFTLQ</sequence>
<organism evidence="2 3">
    <name type="scientific">Collinsella ihumii</name>
    <dbReference type="NCBI Taxonomy" id="1720204"/>
    <lineage>
        <taxon>Bacteria</taxon>
        <taxon>Bacillati</taxon>
        <taxon>Actinomycetota</taxon>
        <taxon>Coriobacteriia</taxon>
        <taxon>Coriobacteriales</taxon>
        <taxon>Coriobacteriaceae</taxon>
        <taxon>Collinsella</taxon>
    </lineage>
</organism>
<reference evidence="2" key="2">
    <citation type="submission" date="2023-08" db="EMBL/GenBank/DDBJ databases">
        <title>Identification and characterization of horizontal gene transfer across gut microbiota members of farm animals based on homology search.</title>
        <authorList>
            <person name="Schwarzerova J."/>
            <person name="Nykrynova M."/>
            <person name="Jureckova K."/>
            <person name="Cejkova D."/>
            <person name="Rychlik I."/>
        </authorList>
    </citation>
    <scope>NUCLEOTIDE SEQUENCE</scope>
    <source>
        <strain evidence="2">15_COKtk</strain>
    </source>
</reference>
<keyword evidence="2" id="KW-0808">Transferase</keyword>
<dbReference type="GO" id="GO:0005975">
    <property type="term" value="P:carbohydrate metabolic process"/>
    <property type="evidence" value="ECO:0007669"/>
    <property type="project" value="UniProtKB-ARBA"/>
</dbReference>
<evidence type="ECO:0000256" key="1">
    <source>
        <dbReference type="SAM" id="SignalP"/>
    </source>
</evidence>
<comment type="caution">
    <text evidence="2">The sequence shown here is derived from an EMBL/GenBank/DDBJ whole genome shotgun (WGS) entry which is preliminary data.</text>
</comment>
<reference evidence="2" key="1">
    <citation type="submission" date="2023-06" db="EMBL/GenBank/DDBJ databases">
        <authorList>
            <person name="Zeman M."/>
            <person name="Kubasova T."/>
            <person name="Jahodarova E."/>
            <person name="Nykrynova M."/>
            <person name="Rychlik I."/>
        </authorList>
    </citation>
    <scope>NUCLEOTIDE SEQUENCE</scope>
    <source>
        <strain evidence="2">15_COKtk</strain>
    </source>
</reference>
<name>A0AAW7K262_9ACTN</name>
<evidence type="ECO:0000313" key="2">
    <source>
        <dbReference type="EMBL" id="MDN0068916.1"/>
    </source>
</evidence>
<dbReference type="GO" id="GO:0016301">
    <property type="term" value="F:kinase activity"/>
    <property type="evidence" value="ECO:0007669"/>
    <property type="project" value="UniProtKB-KW"/>
</dbReference>
<dbReference type="Proteomes" id="UP001168505">
    <property type="component" value="Unassembled WGS sequence"/>
</dbReference>
<dbReference type="InterPro" id="IPR014867">
    <property type="entry name" value="Spore_coat_CotH_CotH2/3/7"/>
</dbReference>
<dbReference type="PANTHER" id="PTHR40050">
    <property type="entry name" value="INNER SPORE COAT PROTEIN H"/>
    <property type="match status" value="1"/>
</dbReference>
<gene>
    <name evidence="2" type="ORF">QVN40_04270</name>
</gene>
<evidence type="ECO:0000313" key="3">
    <source>
        <dbReference type="Proteomes" id="UP001168505"/>
    </source>
</evidence>
<proteinExistence type="predicted"/>
<feature type="chain" id="PRO_5043330943" evidence="1">
    <location>
        <begin position="25"/>
        <end position="596"/>
    </location>
</feature>
<dbReference type="Pfam" id="PF08757">
    <property type="entry name" value="CotH"/>
    <property type="match status" value="1"/>
</dbReference>
<dbReference type="Gene3D" id="2.60.40.10">
    <property type="entry name" value="Immunoglobulins"/>
    <property type="match status" value="1"/>
</dbReference>
<accession>A0AAW7K262</accession>
<dbReference type="InterPro" id="IPR013783">
    <property type="entry name" value="Ig-like_fold"/>
</dbReference>
<dbReference type="AlphaFoldDB" id="A0AAW7K262"/>
<dbReference type="RefSeq" id="WP_289826860.1">
    <property type="nucleotide sequence ID" value="NZ_JAUEIR010000003.1"/>
</dbReference>
<protein>
    <submittedName>
        <fullName evidence="2">CotH kinase family protein</fullName>
    </submittedName>
</protein>
<keyword evidence="2" id="KW-0418">Kinase</keyword>
<dbReference type="PANTHER" id="PTHR40050:SF1">
    <property type="entry name" value="INNER SPORE COAT PROTEIN H"/>
    <property type="match status" value="1"/>
</dbReference>